<sequence length="127" mass="13872">MSNSDSKKLLDRYLVAYNSFNIDGMLALLSPDVRFENYSSGQLTDAANGIDEFRALAEKSKSLFSEREQRITKLTLDQDSAIAEIAYRGQLATDIPGGPSAGTVLDLQGQSEFSFKGGQISKIVDRS</sequence>
<evidence type="ECO:0000313" key="2">
    <source>
        <dbReference type="EMBL" id="MFC3660558.1"/>
    </source>
</evidence>
<proteinExistence type="predicted"/>
<accession>A0ABV7UVP2</accession>
<dbReference type="InterPro" id="IPR032710">
    <property type="entry name" value="NTF2-like_dom_sf"/>
</dbReference>
<dbReference type="RefSeq" id="WP_386710212.1">
    <property type="nucleotide sequence ID" value="NZ_JBHRYF010000008.1"/>
</dbReference>
<keyword evidence="3" id="KW-1185">Reference proteome</keyword>
<dbReference type="InterPro" id="IPR037401">
    <property type="entry name" value="SnoaL-like"/>
</dbReference>
<dbReference type="EMBL" id="JBHRYF010000008">
    <property type="protein sequence ID" value="MFC3660558.1"/>
    <property type="molecule type" value="Genomic_DNA"/>
</dbReference>
<evidence type="ECO:0000313" key="3">
    <source>
        <dbReference type="Proteomes" id="UP001595724"/>
    </source>
</evidence>
<dbReference type="Pfam" id="PF12680">
    <property type="entry name" value="SnoaL_2"/>
    <property type="match status" value="1"/>
</dbReference>
<feature type="domain" description="SnoaL-like" evidence="1">
    <location>
        <begin position="11"/>
        <end position="122"/>
    </location>
</feature>
<protein>
    <submittedName>
        <fullName evidence="2">Nuclear transport factor 2 family protein</fullName>
    </submittedName>
</protein>
<dbReference type="Gene3D" id="3.10.450.50">
    <property type="match status" value="1"/>
</dbReference>
<organism evidence="2 3">
    <name type="scientific">Luteimonas notoginsengisoli</name>
    <dbReference type="NCBI Taxonomy" id="1578200"/>
    <lineage>
        <taxon>Bacteria</taxon>
        <taxon>Pseudomonadati</taxon>
        <taxon>Pseudomonadota</taxon>
        <taxon>Gammaproteobacteria</taxon>
        <taxon>Lysobacterales</taxon>
        <taxon>Lysobacteraceae</taxon>
        <taxon>Luteimonas</taxon>
    </lineage>
</organism>
<name>A0ABV7UVP2_9GAMM</name>
<dbReference type="Proteomes" id="UP001595724">
    <property type="component" value="Unassembled WGS sequence"/>
</dbReference>
<comment type="caution">
    <text evidence="2">The sequence shown here is derived from an EMBL/GenBank/DDBJ whole genome shotgun (WGS) entry which is preliminary data.</text>
</comment>
<gene>
    <name evidence="2" type="ORF">ACFOM9_10810</name>
</gene>
<dbReference type="SUPFAM" id="SSF54427">
    <property type="entry name" value="NTF2-like"/>
    <property type="match status" value="1"/>
</dbReference>
<reference evidence="3" key="1">
    <citation type="journal article" date="2019" name="Int. J. Syst. Evol. Microbiol.">
        <title>The Global Catalogue of Microorganisms (GCM) 10K type strain sequencing project: providing services to taxonomists for standard genome sequencing and annotation.</title>
        <authorList>
            <consortium name="The Broad Institute Genomics Platform"/>
            <consortium name="The Broad Institute Genome Sequencing Center for Infectious Disease"/>
            <person name="Wu L."/>
            <person name="Ma J."/>
        </authorList>
    </citation>
    <scope>NUCLEOTIDE SEQUENCE [LARGE SCALE GENOMIC DNA]</scope>
    <source>
        <strain evidence="3">KCTC 42211</strain>
    </source>
</reference>
<evidence type="ECO:0000259" key="1">
    <source>
        <dbReference type="Pfam" id="PF12680"/>
    </source>
</evidence>